<evidence type="ECO:0000313" key="2">
    <source>
        <dbReference type="Proteomes" id="UP001497680"/>
    </source>
</evidence>
<reference evidence="1 2" key="1">
    <citation type="journal article" date="2022" name="New Phytol.">
        <title>Ecological generalism drives hyperdiversity of secondary metabolite gene clusters in xylarialean endophytes.</title>
        <authorList>
            <person name="Franco M.E.E."/>
            <person name="Wisecaver J.H."/>
            <person name="Arnold A.E."/>
            <person name="Ju Y.M."/>
            <person name="Slot J.C."/>
            <person name="Ahrendt S."/>
            <person name="Moore L.P."/>
            <person name="Eastman K.E."/>
            <person name="Scott K."/>
            <person name="Konkel Z."/>
            <person name="Mondo S.J."/>
            <person name="Kuo A."/>
            <person name="Hayes R.D."/>
            <person name="Haridas S."/>
            <person name="Andreopoulos B."/>
            <person name="Riley R."/>
            <person name="LaButti K."/>
            <person name="Pangilinan J."/>
            <person name="Lipzen A."/>
            <person name="Amirebrahimi M."/>
            <person name="Yan J."/>
            <person name="Adam C."/>
            <person name="Keymanesh K."/>
            <person name="Ng V."/>
            <person name="Louie K."/>
            <person name="Northen T."/>
            <person name="Drula E."/>
            <person name="Henrissat B."/>
            <person name="Hsieh H.M."/>
            <person name="Youens-Clark K."/>
            <person name="Lutzoni F."/>
            <person name="Miadlikowska J."/>
            <person name="Eastwood D.C."/>
            <person name="Hamelin R.C."/>
            <person name="Grigoriev I.V."/>
            <person name="U'Ren J.M."/>
        </authorList>
    </citation>
    <scope>NUCLEOTIDE SEQUENCE [LARGE SCALE GENOMIC DNA]</scope>
    <source>
        <strain evidence="1 2">ER1909</strain>
    </source>
</reference>
<proteinExistence type="predicted"/>
<dbReference type="EMBL" id="MU394285">
    <property type="protein sequence ID" value="KAI6091838.1"/>
    <property type="molecule type" value="Genomic_DNA"/>
</dbReference>
<protein>
    <submittedName>
        <fullName evidence="1">Uncharacterized protein</fullName>
    </submittedName>
</protein>
<evidence type="ECO:0000313" key="1">
    <source>
        <dbReference type="EMBL" id="KAI6091838.1"/>
    </source>
</evidence>
<comment type="caution">
    <text evidence="1">The sequence shown here is derived from an EMBL/GenBank/DDBJ whole genome shotgun (WGS) entry which is preliminary data.</text>
</comment>
<name>A0ACC0DGX1_9PEZI</name>
<organism evidence="1 2">
    <name type="scientific">Hypoxylon rubiginosum</name>
    <dbReference type="NCBI Taxonomy" id="110542"/>
    <lineage>
        <taxon>Eukaryota</taxon>
        <taxon>Fungi</taxon>
        <taxon>Dikarya</taxon>
        <taxon>Ascomycota</taxon>
        <taxon>Pezizomycotina</taxon>
        <taxon>Sordariomycetes</taxon>
        <taxon>Xylariomycetidae</taxon>
        <taxon>Xylariales</taxon>
        <taxon>Hypoxylaceae</taxon>
        <taxon>Hypoxylon</taxon>
    </lineage>
</organism>
<keyword evidence="2" id="KW-1185">Reference proteome</keyword>
<dbReference type="Proteomes" id="UP001497680">
    <property type="component" value="Unassembled WGS sequence"/>
</dbReference>
<gene>
    <name evidence="1" type="ORF">F4821DRAFT_225698</name>
</gene>
<sequence length="979" mass="111295">MGHPEGLLLRYELGRSIECGQYAIESDYEKNVEANDGVVCSEDWFESPVLCADLIARIRSVRLITESHDQGRVSEPFEGNWTWFELGIVNANSTNREERELRWRSHENGFMTTQYGWRQGRVFSQRHHFLKSLKDGCRIQVRVCARFKGWINYARKSYLVFDIGCETFNRQPISLPRPDNPRNISIRTKNSILGKLLGENDEGWTVSTLSPNGDPHIDLTSNTEPKLRIYETKHVSAFKDHSKIPRLVVVDVCDFGARKDVDINHLSWDRIVEDVWKIMNENTATKSFHLIIRFGYEGAIYKSPKHDLPTLVYEPGSAEGQFLQSYSDQDLKTLRTNRVTLRSDLNTAWLAGLTASLAKESDSSICHLCETQIKEAIITSICWSRRFAAIKYPKGGTTQQTKATWHSIKCEPDSDPILVPIRVRNLKDDGRSSLIFQSLPYRVDQVARDIVKKGQDVLSFVPTARFGNLVTADRDEIDGFREIANSVDGYIAKRETKPLSIAVFGQPGSGKSFGVKQVIKTILKSHGRPNAMLEFNLSQFQDESDLQTAFETVRDRSMLGELPVVFFDEFDVTFNGKPLYWVKHFLSPIEDGVSLLGNQRQLLGEGIYIFIGGTAKTFADFKMGIAQDGKQLGSEISDNPIIHLRTSHLARCLDEFISGDTGLPVEKVHMSVTLQPTWEYSKLQETFYSIREFTSSGKMPVVFFRDFDTNFQSERLGWLKYFLSPMQDGTFFDNGHYRPLGRAIFVFIGGTATEFEGFPENQHKTDSQKAKEFNAAKGPDFVSRLRGYVLSPDEEKSRKSLENVVKRYAATRTESKPLSLAVIGSISLKDRFANDLGGFVDIRGPNRSNDSDRMFTIRRAILLRSMLERRRRSPAEEIDIDDDVLNGLLCVPRFHHSARSLEAILAMSAYSTQGLTKQTLPRDDQLKLHVDVDKFYKYVVKPVDSLPGPSSDPSLLWRYETEEWLKLKVGNSYDPSQLS</sequence>
<accession>A0ACC0DGX1</accession>